<evidence type="ECO:0000313" key="2">
    <source>
        <dbReference type="Proteomes" id="UP001139700"/>
    </source>
</evidence>
<protein>
    <submittedName>
        <fullName evidence="1">TIGR03643 family protein</fullName>
    </submittedName>
</protein>
<dbReference type="RefSeq" id="WP_234612895.1">
    <property type="nucleotide sequence ID" value="NZ_CP098806.1"/>
</dbReference>
<dbReference type="NCBIfam" id="TIGR03643">
    <property type="entry name" value="TIGR03643 family protein"/>
    <property type="match status" value="1"/>
</dbReference>
<dbReference type="EMBL" id="JAJTTA010000002">
    <property type="protein sequence ID" value="MCF0040432.1"/>
    <property type="molecule type" value="Genomic_DNA"/>
</dbReference>
<evidence type="ECO:0000313" key="1">
    <source>
        <dbReference type="EMBL" id="MCF0040432.1"/>
    </source>
</evidence>
<organism evidence="1 2">
    <name type="scientific">Dyadobacter fanqingshengii</name>
    <dbReference type="NCBI Taxonomy" id="2906443"/>
    <lineage>
        <taxon>Bacteria</taxon>
        <taxon>Pseudomonadati</taxon>
        <taxon>Bacteroidota</taxon>
        <taxon>Cytophagia</taxon>
        <taxon>Cytophagales</taxon>
        <taxon>Spirosomataceae</taxon>
        <taxon>Dyadobacter</taxon>
    </lineage>
</organism>
<dbReference type="InterPro" id="IPR019882">
    <property type="entry name" value="CHP03643"/>
</dbReference>
<dbReference type="AlphaFoldDB" id="A0A9X1TGH3"/>
<comment type="caution">
    <text evidence="1">The sequence shown here is derived from an EMBL/GenBank/DDBJ whole genome shotgun (WGS) entry which is preliminary data.</text>
</comment>
<dbReference type="Pfam" id="PF10985">
    <property type="entry name" value="DUF2805"/>
    <property type="match status" value="1"/>
</dbReference>
<gene>
    <name evidence="1" type="ORF">LXM24_10080</name>
</gene>
<name>A0A9X1TGH3_9BACT</name>
<keyword evidence="2" id="KW-1185">Reference proteome</keyword>
<proteinExistence type="predicted"/>
<reference evidence="1" key="1">
    <citation type="submission" date="2021-12" db="EMBL/GenBank/DDBJ databases">
        <title>Novel species in genus Dyadobacter.</title>
        <authorList>
            <person name="Ma C."/>
        </authorList>
    </citation>
    <scope>NUCLEOTIDE SEQUENCE</scope>
    <source>
        <strain evidence="1">CY399</strain>
    </source>
</reference>
<accession>A0A9X1TGH3</accession>
<dbReference type="Proteomes" id="UP001139700">
    <property type="component" value="Unassembled WGS sequence"/>
</dbReference>
<sequence>MQEKYKELRPEEIDRVVEMAWEDRTPFEAIQAQFSLSEQQVIKIMRTEMLSSSFRMWRKRVQGRITKHMKLTENLDTRFKSNMQRQISMNRISKRV</sequence>